<keyword evidence="3" id="KW-1185">Reference proteome</keyword>
<dbReference type="AlphaFoldDB" id="I0L469"/>
<gene>
    <name evidence="2" type="ORF">MILUP08_43527</name>
</gene>
<feature type="compositionally biased region" description="Low complexity" evidence="1">
    <location>
        <begin position="89"/>
        <end position="107"/>
    </location>
</feature>
<feature type="region of interest" description="Disordered" evidence="1">
    <location>
        <begin position="82"/>
        <end position="126"/>
    </location>
</feature>
<evidence type="ECO:0000313" key="2">
    <source>
        <dbReference type="EMBL" id="CCH18616.1"/>
    </source>
</evidence>
<accession>I0L469</accession>
<name>I0L469_9ACTN</name>
<comment type="caution">
    <text evidence="2">The sequence shown here is derived from an EMBL/GenBank/DDBJ whole genome shotgun (WGS) entry which is preliminary data.</text>
</comment>
<dbReference type="EMBL" id="CAIE01000027">
    <property type="protein sequence ID" value="CCH18616.1"/>
    <property type="molecule type" value="Genomic_DNA"/>
</dbReference>
<organism evidence="2 3">
    <name type="scientific">Micromonospora lupini str. Lupac 08</name>
    <dbReference type="NCBI Taxonomy" id="1150864"/>
    <lineage>
        <taxon>Bacteria</taxon>
        <taxon>Bacillati</taxon>
        <taxon>Actinomycetota</taxon>
        <taxon>Actinomycetes</taxon>
        <taxon>Micromonosporales</taxon>
        <taxon>Micromonosporaceae</taxon>
        <taxon>Micromonospora</taxon>
    </lineage>
</organism>
<reference evidence="3" key="1">
    <citation type="journal article" date="2012" name="J. Bacteriol.">
        <title>Genome Sequence of Micromonospora lupini Lupac 08, Isolated from Root Nodules of Lupinus angustifolius.</title>
        <authorList>
            <person name="Alonso-Vega P."/>
            <person name="Normand P."/>
            <person name="Bacigalupe R."/>
            <person name="Pujic P."/>
            <person name="Lajus A."/>
            <person name="Vallenet D."/>
            <person name="Carro L."/>
            <person name="Coll P."/>
            <person name="Trujillo M.E."/>
        </authorList>
    </citation>
    <scope>NUCLEOTIDE SEQUENCE [LARGE SCALE GENOMIC DNA]</scope>
    <source>
        <strain evidence="3">Lupac 08</strain>
    </source>
</reference>
<feature type="region of interest" description="Disordered" evidence="1">
    <location>
        <begin position="1"/>
        <end position="20"/>
    </location>
</feature>
<sequence length="126" mass="13652">MSGPTWDCGEGSIADGRPGRQWALDLPDRVLLALAPVRRRPVDQIAIVDGTLIPTRDHRLAAKSKNYRYWTNPQIAIGAPPAWPSPSVTLSRATATTQSSTAPAESTRSWPGGPLWRTAPTAETLR</sequence>
<proteinExistence type="predicted"/>
<dbReference type="STRING" id="1150864.MILUP08_43527"/>
<evidence type="ECO:0000313" key="3">
    <source>
        <dbReference type="Proteomes" id="UP000003448"/>
    </source>
</evidence>
<dbReference type="Proteomes" id="UP000003448">
    <property type="component" value="Unassembled WGS sequence"/>
</dbReference>
<evidence type="ECO:0000256" key="1">
    <source>
        <dbReference type="SAM" id="MobiDB-lite"/>
    </source>
</evidence>
<protein>
    <submittedName>
        <fullName evidence="2">Transposase IS4 family</fullName>
    </submittedName>
</protein>